<feature type="region of interest" description="Disordered" evidence="1">
    <location>
        <begin position="16"/>
        <end position="81"/>
    </location>
</feature>
<feature type="compositionally biased region" description="Acidic residues" evidence="1">
    <location>
        <begin position="63"/>
        <end position="75"/>
    </location>
</feature>
<evidence type="ECO:0000256" key="1">
    <source>
        <dbReference type="SAM" id="MobiDB-lite"/>
    </source>
</evidence>
<dbReference type="Proteomes" id="UP000078540">
    <property type="component" value="Unassembled WGS sequence"/>
</dbReference>
<evidence type="ECO:0000313" key="2">
    <source>
        <dbReference type="EMBL" id="KYM85675.1"/>
    </source>
</evidence>
<feature type="region of interest" description="Disordered" evidence="1">
    <location>
        <begin position="99"/>
        <end position="118"/>
    </location>
</feature>
<sequence>MRLTWINGAFPRGRCAPRRSSGLGATADQALQAARDLQETSRGCDEKEVEERGRGKMEKKEVEDDSDDDDNEDDATTLLHGWHSQKAAPLVVRVIDDRENMRARKKGPPRLPGGNNDGLSARPPCAIVLCCGMIEAESGRQTAIRERPGPMLYLRASITSSGPLLYFNLHSLGTQRKGETTFRQLIIRDEGSLAGGSGDMLGM</sequence>
<organism evidence="2 3">
    <name type="scientific">Atta colombica</name>
    <dbReference type="NCBI Taxonomy" id="520822"/>
    <lineage>
        <taxon>Eukaryota</taxon>
        <taxon>Metazoa</taxon>
        <taxon>Ecdysozoa</taxon>
        <taxon>Arthropoda</taxon>
        <taxon>Hexapoda</taxon>
        <taxon>Insecta</taxon>
        <taxon>Pterygota</taxon>
        <taxon>Neoptera</taxon>
        <taxon>Endopterygota</taxon>
        <taxon>Hymenoptera</taxon>
        <taxon>Apocrita</taxon>
        <taxon>Aculeata</taxon>
        <taxon>Formicoidea</taxon>
        <taxon>Formicidae</taxon>
        <taxon>Myrmicinae</taxon>
        <taxon>Atta</taxon>
    </lineage>
</organism>
<dbReference type="AlphaFoldDB" id="A0A195BK80"/>
<protein>
    <submittedName>
        <fullName evidence="2">Uncharacterized protein</fullName>
    </submittedName>
</protein>
<gene>
    <name evidence="2" type="ORF">ALC53_04456</name>
</gene>
<name>A0A195BK80_9HYME</name>
<reference evidence="2 3" key="1">
    <citation type="submission" date="2015-09" db="EMBL/GenBank/DDBJ databases">
        <title>Atta colombica WGS genome.</title>
        <authorList>
            <person name="Nygaard S."/>
            <person name="Hu H."/>
            <person name="Boomsma J."/>
            <person name="Zhang G."/>
        </authorList>
    </citation>
    <scope>NUCLEOTIDE SEQUENCE [LARGE SCALE GENOMIC DNA]</scope>
    <source>
        <strain evidence="2">Treedump-2</strain>
        <tissue evidence="2">Whole body</tissue>
    </source>
</reference>
<dbReference type="EMBL" id="KQ976450">
    <property type="protein sequence ID" value="KYM85675.1"/>
    <property type="molecule type" value="Genomic_DNA"/>
</dbReference>
<feature type="compositionally biased region" description="Low complexity" evidence="1">
    <location>
        <begin position="22"/>
        <end position="35"/>
    </location>
</feature>
<proteinExistence type="predicted"/>
<accession>A0A195BK80</accession>
<feature type="compositionally biased region" description="Basic and acidic residues" evidence="1">
    <location>
        <begin position="36"/>
        <end position="62"/>
    </location>
</feature>
<evidence type="ECO:0000313" key="3">
    <source>
        <dbReference type="Proteomes" id="UP000078540"/>
    </source>
</evidence>
<keyword evidence="3" id="KW-1185">Reference proteome</keyword>